<dbReference type="InParanoid" id="A0CWK2"/>
<protein>
    <submittedName>
        <fullName evidence="2">Uncharacterized protein</fullName>
    </submittedName>
</protein>
<dbReference type="Proteomes" id="UP000000600">
    <property type="component" value="Unassembled WGS sequence"/>
</dbReference>
<evidence type="ECO:0000313" key="3">
    <source>
        <dbReference type="Proteomes" id="UP000000600"/>
    </source>
</evidence>
<proteinExistence type="predicted"/>
<sequence>MLFIINKNSILILLCTNIKSLSYQNKILLQRYPTLAIQKEKIQKKKQNNINRIIQLNIQYSILFYKIQLKNKKIQSLPNRIISSSFDIYQTTSNPLVMKEKSYLLQKEETIRTIYYSKIRISRLFRFQKKQLKKMYNGLNTVHILQNCCLSGIHLLESINEIQEQYIDKLAIEDENYRITLFNIISNKTQKTLLSHQKFSRILQSFNILIDQKDNFDCSELFIEKRCKPKLILLQDQYFLPIHFKNQQQTIKVTSEIQNIYKYFLKQKIIQFKPKIILLGIEIDNNFEFESYYLKKIIHQLNKLSQNSLIIFPIKMSNINKDKYFQTLVQCMNALNTYKQAKKNHIQDNDRAMKSKNYLPYIERMSQTSREKQYYKLQLQSLNSIHKLEQINDDKSQERFNFPVITPENEIVYVILQDSERKEFIEIDSNTKYYVSYMQEYVDNKLTMSIIQNEQLYWGEINLNQIQIKNENESKNKIYFQKIAVFQNNPNSSFLLDQYKFYQVTLGVNEIDQYIGTVIIYNFEKNQIKVDQFSVQNEQRMKCHIKGFTVIKHSKTSFSVLSGCKDGDLYQQIGIKLDLVEFNSLKLYQFQKQQSRLPKGYDNPLIVKFEPNSDQGQNFNQFLYFESQTKYFASPFSPYIYKIFFSECNSICQSQPFSDIMNAHLFQKYSKLFRSDQINLKYQNPMSNRKKFDLIVFDKTFERTNFKEFNDNKDITLQKYSQQNYLHFKFQYSPNSLLKIDLKMDSFLLQNSIADLNKICLYNNWLEDQKFQYVFLYNRLQHIYLLYYQKDKSRQYSKRKFVFYNQENPTDYIPFDEVMINDYYNSMMWVVRKYYDRSDPYLVVYSCHWMRLQDIKDADINAQIKVKMDKLFEINIQSKVIDLIGLEVQKSNNTLLICASTFICKIQISDMLNHQESIQNQIQKGTFLYEICQAELNICQDSPMILLNLNENKIALFYQYCMVNCLDEKQGQFQIEIKAKIWFEKSEYKQNADNYLIYNSSYDFKDQDDLEQTKDQSLIKFSFNYEASDTLILAKILLVQLTGSSFEFLIFFEQEFGYFYVGLYQFCQNKNSIDCMRMIKLSKDTIQFLQSISTNKYETLFMQDQLTYLIHSESTLQLFFFKYGNNQKQEESNQKQQEFSQKQEESNQKQLLLN</sequence>
<dbReference type="KEGG" id="ptm:GSPATT00001372001"/>
<accession>A0CWK2</accession>
<dbReference type="EMBL" id="CT868207">
    <property type="protein sequence ID" value="CAK75169.1"/>
    <property type="molecule type" value="Genomic_DNA"/>
</dbReference>
<dbReference type="RefSeq" id="XP_001442566.1">
    <property type="nucleotide sequence ID" value="XM_001442529.1"/>
</dbReference>
<keyword evidence="3" id="KW-1185">Reference proteome</keyword>
<dbReference type="GeneID" id="5028351"/>
<name>A0CWK2_PARTE</name>
<feature type="region of interest" description="Disordered" evidence="1">
    <location>
        <begin position="1131"/>
        <end position="1154"/>
    </location>
</feature>
<evidence type="ECO:0000256" key="1">
    <source>
        <dbReference type="SAM" id="MobiDB-lite"/>
    </source>
</evidence>
<evidence type="ECO:0000313" key="2">
    <source>
        <dbReference type="EMBL" id="CAK75169.1"/>
    </source>
</evidence>
<organism evidence="2 3">
    <name type="scientific">Paramecium tetraurelia</name>
    <dbReference type="NCBI Taxonomy" id="5888"/>
    <lineage>
        <taxon>Eukaryota</taxon>
        <taxon>Sar</taxon>
        <taxon>Alveolata</taxon>
        <taxon>Ciliophora</taxon>
        <taxon>Intramacronucleata</taxon>
        <taxon>Oligohymenophorea</taxon>
        <taxon>Peniculida</taxon>
        <taxon>Parameciidae</taxon>
        <taxon>Paramecium</taxon>
    </lineage>
</organism>
<gene>
    <name evidence="2" type="ORF">GSPATT00001372001</name>
</gene>
<dbReference type="OrthoDB" id="312128at2759"/>
<reference evidence="2 3" key="1">
    <citation type="journal article" date="2006" name="Nature">
        <title>Global trends of whole-genome duplications revealed by the ciliate Paramecium tetraurelia.</title>
        <authorList>
            <consortium name="Genoscope"/>
            <person name="Aury J.-M."/>
            <person name="Jaillon O."/>
            <person name="Duret L."/>
            <person name="Noel B."/>
            <person name="Jubin C."/>
            <person name="Porcel B.M."/>
            <person name="Segurens B."/>
            <person name="Daubin V."/>
            <person name="Anthouard V."/>
            <person name="Aiach N."/>
            <person name="Arnaiz O."/>
            <person name="Billaut A."/>
            <person name="Beisson J."/>
            <person name="Blanc I."/>
            <person name="Bouhouche K."/>
            <person name="Camara F."/>
            <person name="Duharcourt S."/>
            <person name="Guigo R."/>
            <person name="Gogendeau D."/>
            <person name="Katinka M."/>
            <person name="Keller A.-M."/>
            <person name="Kissmehl R."/>
            <person name="Klotz C."/>
            <person name="Koll F."/>
            <person name="Le Moue A."/>
            <person name="Lepere C."/>
            <person name="Malinsky S."/>
            <person name="Nowacki M."/>
            <person name="Nowak J.K."/>
            <person name="Plattner H."/>
            <person name="Poulain J."/>
            <person name="Ruiz F."/>
            <person name="Serrano V."/>
            <person name="Zagulski M."/>
            <person name="Dessen P."/>
            <person name="Betermier M."/>
            <person name="Weissenbach J."/>
            <person name="Scarpelli C."/>
            <person name="Schachter V."/>
            <person name="Sperling L."/>
            <person name="Meyer E."/>
            <person name="Cohen J."/>
            <person name="Wincker P."/>
        </authorList>
    </citation>
    <scope>NUCLEOTIDE SEQUENCE [LARGE SCALE GENOMIC DNA]</scope>
    <source>
        <strain evidence="2 3">Stock d4-2</strain>
    </source>
</reference>
<dbReference type="AlphaFoldDB" id="A0CWK2"/>
<dbReference type="OMA" id="LIVKFEP"/>
<dbReference type="HOGENOM" id="CLU_275408_0_0_1"/>